<dbReference type="AlphaFoldDB" id="A0A136M114"/>
<dbReference type="Pfam" id="PF01661">
    <property type="entry name" value="Macro"/>
    <property type="match status" value="1"/>
</dbReference>
<accession>A0A136M114</accession>
<dbReference type="InterPro" id="IPR043472">
    <property type="entry name" value="Macro_dom-like"/>
</dbReference>
<sequence length="164" mass="17568">MAHAKYIVADLLSVDADVLVNSANRSLLAGSGVCGQIFTVAGKQQLEAECLRILQDRGVRFLGDGTSVMTGAYNLPFQAIIHSITPKNHVGDITKVYDCYHSAMQLAIANGYQSIVFPLLGTGVNNIPAEYSGEQAIRAVDAVGDILTVYFCSRDASLVELFRG</sequence>
<dbReference type="PANTHER" id="PTHR11106">
    <property type="entry name" value="GANGLIOSIDE INDUCED DIFFERENTIATION ASSOCIATED PROTEIN 2-RELATED"/>
    <property type="match status" value="1"/>
</dbReference>
<proteinExistence type="predicted"/>
<keyword evidence="2" id="KW-0378">Hydrolase</keyword>
<evidence type="ECO:0000313" key="2">
    <source>
        <dbReference type="EMBL" id="KXK27599.1"/>
    </source>
</evidence>
<dbReference type="PROSITE" id="PS51154">
    <property type="entry name" value="MACRO"/>
    <property type="match status" value="1"/>
</dbReference>
<dbReference type="EC" id="3.5.1.-" evidence="2"/>
<dbReference type="EMBL" id="JYNZ01000001">
    <property type="protein sequence ID" value="KXK27599.1"/>
    <property type="molecule type" value="Genomic_DNA"/>
</dbReference>
<gene>
    <name evidence="2" type="primary">ymdB</name>
    <name evidence="2" type="ORF">TR69_WS6001000043</name>
</gene>
<dbReference type="GO" id="GO:0016787">
    <property type="term" value="F:hydrolase activity"/>
    <property type="evidence" value="ECO:0007669"/>
    <property type="project" value="UniProtKB-KW"/>
</dbReference>
<reference evidence="2 3" key="1">
    <citation type="submission" date="2015-02" db="EMBL/GenBank/DDBJ databases">
        <title>Improved understanding of the partial-nitritation anammox process through 23 genomes representing the majority of the microbial community.</title>
        <authorList>
            <person name="Speth D.R."/>
            <person name="In T Zandt M."/>
            <person name="Guerrero Cruz S."/>
            <person name="Jetten M.S."/>
            <person name="Dutilh B.E."/>
        </authorList>
    </citation>
    <scope>NUCLEOTIDE SEQUENCE [LARGE SCALE GENOMIC DNA]</scope>
    <source>
        <strain evidence="2">OLB20</strain>
    </source>
</reference>
<dbReference type="SMART" id="SM00506">
    <property type="entry name" value="A1pp"/>
    <property type="match status" value="1"/>
</dbReference>
<dbReference type="STRING" id="1617426.TR69_WS6001000043"/>
<comment type="caution">
    <text evidence="2">The sequence shown here is derived from an EMBL/GenBank/DDBJ whole genome shotgun (WGS) entry which is preliminary data.</text>
</comment>
<organism evidence="2 3">
    <name type="scientific">candidate division WS6 bacterium OLB20</name>
    <dbReference type="NCBI Taxonomy" id="1617426"/>
    <lineage>
        <taxon>Bacteria</taxon>
        <taxon>Candidatus Dojkabacteria</taxon>
    </lineage>
</organism>
<evidence type="ECO:0000313" key="3">
    <source>
        <dbReference type="Proteomes" id="UP000070457"/>
    </source>
</evidence>
<protein>
    <submittedName>
        <fullName evidence="2">O-acetyl-ADP-ribose deacetylase</fullName>
        <ecNumber evidence="2">3.5.1.-</ecNumber>
    </submittedName>
</protein>
<dbReference type="Proteomes" id="UP000070457">
    <property type="component" value="Unassembled WGS sequence"/>
</dbReference>
<feature type="domain" description="Macro" evidence="1">
    <location>
        <begin position="1"/>
        <end position="164"/>
    </location>
</feature>
<dbReference type="InterPro" id="IPR002589">
    <property type="entry name" value="Macro_dom"/>
</dbReference>
<name>A0A136M114_9BACT</name>
<dbReference type="Gene3D" id="3.40.220.10">
    <property type="entry name" value="Leucine Aminopeptidase, subunit E, domain 1"/>
    <property type="match status" value="1"/>
</dbReference>
<dbReference type="PANTHER" id="PTHR11106:SF27">
    <property type="entry name" value="MACRO DOMAIN-CONTAINING PROTEIN"/>
    <property type="match status" value="1"/>
</dbReference>
<dbReference type="SUPFAM" id="SSF52949">
    <property type="entry name" value="Macro domain-like"/>
    <property type="match status" value="1"/>
</dbReference>
<evidence type="ECO:0000259" key="1">
    <source>
        <dbReference type="PROSITE" id="PS51154"/>
    </source>
</evidence>